<sequence>MSATLVRRCDLSPSGGPRWTTPGRIARRKHAIDALESLQAVPTARGRYTAAMSGTICFGGVCIPINAIWPVIVLGLKWLFEKFTGAPPTIEVALDERPVDQLPTVPYVSSDEDWEERVAKTKEGRPLVVDFTATWCGPCQKIAPLFQRLAATYDGADFVKVDVDDLDDVAEACGVQAMPTFQIFVNGAKKDAMTGASDAKLTAFVDTHCGKKTK</sequence>
<keyword evidence="4" id="KW-1185">Reference proteome</keyword>
<evidence type="ECO:0000256" key="1">
    <source>
        <dbReference type="ARBA" id="ARBA00023157"/>
    </source>
</evidence>
<dbReference type="FunFam" id="3.40.30.10:FF:000245">
    <property type="entry name" value="Thioredoxin"/>
    <property type="match status" value="1"/>
</dbReference>
<dbReference type="PANTHER" id="PTHR46115">
    <property type="entry name" value="THIOREDOXIN-LIKE PROTEIN 1"/>
    <property type="match status" value="1"/>
</dbReference>
<dbReference type="Pfam" id="PF00085">
    <property type="entry name" value="Thioredoxin"/>
    <property type="match status" value="1"/>
</dbReference>
<dbReference type="EMBL" id="CAKKNE010000006">
    <property type="protein sequence ID" value="CAH0378793.1"/>
    <property type="molecule type" value="Genomic_DNA"/>
</dbReference>
<gene>
    <name evidence="3" type="ORF">PECAL_6P03910</name>
</gene>
<accession>A0A8J2X2T5</accession>
<evidence type="ECO:0000313" key="3">
    <source>
        <dbReference type="EMBL" id="CAH0378793.1"/>
    </source>
</evidence>
<dbReference type="PROSITE" id="PS51352">
    <property type="entry name" value="THIOREDOXIN_2"/>
    <property type="match status" value="1"/>
</dbReference>
<dbReference type="SUPFAM" id="SSF52833">
    <property type="entry name" value="Thioredoxin-like"/>
    <property type="match status" value="1"/>
</dbReference>
<evidence type="ECO:0000259" key="2">
    <source>
        <dbReference type="PROSITE" id="PS51352"/>
    </source>
</evidence>
<dbReference type="Gene3D" id="3.40.30.10">
    <property type="entry name" value="Glutaredoxin"/>
    <property type="match status" value="1"/>
</dbReference>
<comment type="caution">
    <text evidence="3">The sequence shown here is derived from an EMBL/GenBank/DDBJ whole genome shotgun (WGS) entry which is preliminary data.</text>
</comment>
<dbReference type="CDD" id="cd02947">
    <property type="entry name" value="TRX_family"/>
    <property type="match status" value="1"/>
</dbReference>
<name>A0A8J2X2T5_9STRA</name>
<dbReference type="InterPro" id="IPR013766">
    <property type="entry name" value="Thioredoxin_domain"/>
</dbReference>
<evidence type="ECO:0000313" key="4">
    <source>
        <dbReference type="Proteomes" id="UP000789595"/>
    </source>
</evidence>
<dbReference type="InterPro" id="IPR017937">
    <property type="entry name" value="Thioredoxin_CS"/>
</dbReference>
<dbReference type="InterPro" id="IPR036249">
    <property type="entry name" value="Thioredoxin-like_sf"/>
</dbReference>
<dbReference type="Proteomes" id="UP000789595">
    <property type="component" value="Unassembled WGS sequence"/>
</dbReference>
<protein>
    <recommendedName>
        <fullName evidence="2">Thioredoxin domain-containing protein</fullName>
    </recommendedName>
</protein>
<feature type="domain" description="Thioredoxin" evidence="2">
    <location>
        <begin position="96"/>
        <end position="214"/>
    </location>
</feature>
<organism evidence="3 4">
    <name type="scientific">Pelagomonas calceolata</name>
    <dbReference type="NCBI Taxonomy" id="35677"/>
    <lineage>
        <taxon>Eukaryota</taxon>
        <taxon>Sar</taxon>
        <taxon>Stramenopiles</taxon>
        <taxon>Ochrophyta</taxon>
        <taxon>Pelagophyceae</taxon>
        <taxon>Pelagomonadales</taxon>
        <taxon>Pelagomonadaceae</taxon>
        <taxon>Pelagomonas</taxon>
    </lineage>
</organism>
<dbReference type="AlphaFoldDB" id="A0A8J2X2T5"/>
<dbReference type="OrthoDB" id="2121326at2759"/>
<dbReference type="PRINTS" id="PR00421">
    <property type="entry name" value="THIOREDOXIN"/>
</dbReference>
<proteinExistence type="predicted"/>
<reference evidence="3" key="1">
    <citation type="submission" date="2021-11" db="EMBL/GenBank/DDBJ databases">
        <authorList>
            <consortium name="Genoscope - CEA"/>
            <person name="William W."/>
        </authorList>
    </citation>
    <scope>NUCLEOTIDE SEQUENCE</scope>
</reference>
<keyword evidence="1" id="KW-1015">Disulfide bond</keyword>
<dbReference type="PROSITE" id="PS00194">
    <property type="entry name" value="THIOREDOXIN_1"/>
    <property type="match status" value="1"/>
</dbReference>